<proteinExistence type="predicted"/>
<keyword evidence="5" id="KW-0460">Magnesium</keyword>
<evidence type="ECO:0000256" key="4">
    <source>
        <dbReference type="ARBA" id="ARBA00022801"/>
    </source>
</evidence>
<reference evidence="7 8" key="1">
    <citation type="journal article" date="2009" name="Appl. Environ. Microbiol.">
        <title>Community genomic and proteomic analyses of chemoautotrophic iron-oxidizing "Leptospirillum rubarum" (Group II) and "Leptospirillum ferrodiazotrophum" (Group III) bacteria in acid mine drainage biofilms.</title>
        <authorList>
            <person name="Goltsman D.S."/>
            <person name="Denef V.J."/>
            <person name="Singer S.W."/>
            <person name="VerBerkmoes N.C."/>
            <person name="Lefsrud M."/>
            <person name="Mueller R.S."/>
            <person name="Dick G.J."/>
            <person name="Sun C.L."/>
            <person name="Wheeler K.E."/>
            <person name="Zemla A."/>
            <person name="Baker B.J."/>
            <person name="Hauser L."/>
            <person name="Land M."/>
            <person name="Shah M.B."/>
            <person name="Thelen M.P."/>
            <person name="Hettich R.L."/>
            <person name="Banfield J.F."/>
        </authorList>
    </citation>
    <scope>NUCLEOTIDE SEQUENCE [LARGE SCALE GENOMIC DNA]</scope>
</reference>
<dbReference type="InterPro" id="IPR042211">
    <property type="entry name" value="CRISPR-assoc_Cas1_N"/>
</dbReference>
<keyword evidence="1" id="KW-0540">Nuclease</keyword>
<evidence type="ECO:0000256" key="2">
    <source>
        <dbReference type="ARBA" id="ARBA00022723"/>
    </source>
</evidence>
<keyword evidence="6" id="KW-0051">Antiviral defense</keyword>
<dbReference type="GO" id="GO:0003676">
    <property type="term" value="F:nucleic acid binding"/>
    <property type="evidence" value="ECO:0007669"/>
    <property type="project" value="InterPro"/>
</dbReference>
<protein>
    <submittedName>
        <fullName evidence="7">Uncharacterized protein</fullName>
    </submittedName>
</protein>
<dbReference type="EMBL" id="GG693884">
    <property type="protein sequence ID" value="EES51817.1"/>
    <property type="molecule type" value="Genomic_DNA"/>
</dbReference>
<dbReference type="InterPro" id="IPR002729">
    <property type="entry name" value="CRISPR-assoc_Cas1"/>
</dbReference>
<dbReference type="GO" id="GO:0016787">
    <property type="term" value="F:hydrolase activity"/>
    <property type="evidence" value="ECO:0007669"/>
    <property type="project" value="UniProtKB-KW"/>
</dbReference>
<organism evidence="7 8">
    <name type="scientific">Leptospirillum ferrodiazotrophum</name>
    <dbReference type="NCBI Taxonomy" id="412449"/>
    <lineage>
        <taxon>Bacteria</taxon>
        <taxon>Pseudomonadati</taxon>
        <taxon>Nitrospirota</taxon>
        <taxon>Nitrospiria</taxon>
        <taxon>Nitrospirales</taxon>
        <taxon>Nitrospiraceae</taxon>
        <taxon>Leptospirillum</taxon>
    </lineage>
</organism>
<evidence type="ECO:0000256" key="6">
    <source>
        <dbReference type="ARBA" id="ARBA00023118"/>
    </source>
</evidence>
<sequence length="257" mass="29654">MKSLYIEGKPHAHVSLETGPSLHVVTPGRAHGIYPIYRIGRLFLKGEVEIETPALVTCLKHGISLTFIDGHGDPEGVCVGVRQRCANLQSLLDEFLEFDNWRDYFEIWKSAAVRQSILEVEGEMKVVIQDLRPRQAEDYLFNTLAKRYPGYDHRWAIHSLKGLCYGVVADRISKANINPAALLRRRENFELIGDFAEILSWKLFALVEENVFSLKKKTNLSMENIARWFEDKRESYESFVDVSLMNLENWLHNRMSL</sequence>
<keyword evidence="2" id="KW-0479">Metal-binding</keyword>
<dbReference type="Pfam" id="PF01867">
    <property type="entry name" value="Cas_Cas1"/>
    <property type="match status" value="1"/>
</dbReference>
<name>C6HZM9_9BACT</name>
<keyword evidence="4" id="KW-0378">Hydrolase</keyword>
<evidence type="ECO:0000256" key="5">
    <source>
        <dbReference type="ARBA" id="ARBA00022842"/>
    </source>
</evidence>
<evidence type="ECO:0000313" key="7">
    <source>
        <dbReference type="EMBL" id="EES51817.1"/>
    </source>
</evidence>
<dbReference type="Gene3D" id="3.100.10.20">
    <property type="entry name" value="CRISPR-associated endonuclease Cas1, N-terminal domain"/>
    <property type="match status" value="1"/>
</dbReference>
<evidence type="ECO:0000256" key="1">
    <source>
        <dbReference type="ARBA" id="ARBA00022722"/>
    </source>
</evidence>
<dbReference type="Proteomes" id="UP000009374">
    <property type="component" value="Unassembled WGS sequence"/>
</dbReference>
<dbReference type="GO" id="GO:0043571">
    <property type="term" value="P:maintenance of CRISPR repeat elements"/>
    <property type="evidence" value="ECO:0007669"/>
    <property type="project" value="InterPro"/>
</dbReference>
<keyword evidence="3" id="KW-0255">Endonuclease</keyword>
<dbReference type="GO" id="GO:0051607">
    <property type="term" value="P:defense response to virus"/>
    <property type="evidence" value="ECO:0007669"/>
    <property type="project" value="UniProtKB-KW"/>
</dbReference>
<keyword evidence="8" id="KW-1185">Reference proteome</keyword>
<gene>
    <name evidence="7" type="ORF">UBAL3_95450037</name>
</gene>
<dbReference type="GO" id="GO:0004519">
    <property type="term" value="F:endonuclease activity"/>
    <property type="evidence" value="ECO:0007669"/>
    <property type="project" value="UniProtKB-KW"/>
</dbReference>
<evidence type="ECO:0000256" key="3">
    <source>
        <dbReference type="ARBA" id="ARBA00022759"/>
    </source>
</evidence>
<dbReference type="AlphaFoldDB" id="C6HZM9"/>
<accession>C6HZM9</accession>
<evidence type="ECO:0000313" key="8">
    <source>
        <dbReference type="Proteomes" id="UP000009374"/>
    </source>
</evidence>
<dbReference type="GO" id="GO:0046872">
    <property type="term" value="F:metal ion binding"/>
    <property type="evidence" value="ECO:0007669"/>
    <property type="project" value="UniProtKB-KW"/>
</dbReference>